<evidence type="ECO:0000313" key="9">
    <source>
        <dbReference type="Proteomes" id="UP000230233"/>
    </source>
</evidence>
<dbReference type="InterPro" id="IPR051843">
    <property type="entry name" value="CPA1_transporter"/>
</dbReference>
<comment type="caution">
    <text evidence="8">The sequence shown here is derived from an EMBL/GenBank/DDBJ whole genome shotgun (WGS) entry which is preliminary data.</text>
</comment>
<evidence type="ECO:0000256" key="5">
    <source>
        <dbReference type="ARBA" id="ARBA00023136"/>
    </source>
</evidence>
<name>A0A2G5SQY4_9PELO</name>
<dbReference type="Pfam" id="PF00999">
    <property type="entry name" value="Na_H_Exchanger"/>
    <property type="match status" value="2"/>
</dbReference>
<evidence type="ECO:0000256" key="4">
    <source>
        <dbReference type="ARBA" id="ARBA00022989"/>
    </source>
</evidence>
<feature type="transmembrane region" description="Helical" evidence="6">
    <location>
        <begin position="595"/>
        <end position="613"/>
    </location>
</feature>
<dbReference type="OrthoDB" id="423807at2759"/>
<gene>
    <name evidence="8" type="primary">Cnig_chr_X.g23616</name>
    <name evidence="8" type="ORF">B9Z55_023616</name>
</gene>
<dbReference type="STRING" id="1611254.A0A2G5SQY4"/>
<feature type="transmembrane region" description="Helical" evidence="6">
    <location>
        <begin position="308"/>
        <end position="326"/>
    </location>
</feature>
<feature type="transmembrane region" description="Helical" evidence="6">
    <location>
        <begin position="710"/>
        <end position="729"/>
    </location>
</feature>
<dbReference type="InterPro" id="IPR006153">
    <property type="entry name" value="Cation/H_exchanger_TM"/>
</dbReference>
<feature type="transmembrane region" description="Helical" evidence="6">
    <location>
        <begin position="122"/>
        <end position="141"/>
    </location>
</feature>
<feature type="transmembrane region" description="Helical" evidence="6">
    <location>
        <begin position="625"/>
        <end position="646"/>
    </location>
</feature>
<feature type="transmembrane region" description="Helical" evidence="6">
    <location>
        <begin position="684"/>
        <end position="704"/>
    </location>
</feature>
<feature type="transmembrane region" description="Helical" evidence="6">
    <location>
        <begin position="407"/>
        <end position="431"/>
    </location>
</feature>
<dbReference type="Gene3D" id="1.20.1530.20">
    <property type="match status" value="2"/>
</dbReference>
<feature type="transmembrane region" description="Helical" evidence="6">
    <location>
        <begin position="25"/>
        <end position="48"/>
    </location>
</feature>
<feature type="transmembrane region" description="Helical" evidence="6">
    <location>
        <begin position="92"/>
        <end position="110"/>
    </location>
</feature>
<keyword evidence="3 6" id="KW-0812">Transmembrane</keyword>
<dbReference type="GO" id="GO:0015297">
    <property type="term" value="F:antiporter activity"/>
    <property type="evidence" value="ECO:0007669"/>
    <property type="project" value="InterPro"/>
</dbReference>
<dbReference type="PANTHER" id="PTHR31102">
    <property type="match status" value="1"/>
</dbReference>
<feature type="domain" description="Cation/H+ exchanger transmembrane" evidence="7">
    <location>
        <begin position="606"/>
        <end position="988"/>
    </location>
</feature>
<dbReference type="PANTHER" id="PTHR31102:SF1">
    <property type="entry name" value="CATION_H+ EXCHANGER DOMAIN-CONTAINING PROTEIN"/>
    <property type="match status" value="1"/>
</dbReference>
<feature type="transmembrane region" description="Helical" evidence="6">
    <location>
        <begin position="898"/>
        <end position="923"/>
    </location>
</feature>
<feature type="transmembrane region" description="Helical" evidence="6">
    <location>
        <begin position="750"/>
        <end position="772"/>
    </location>
</feature>
<protein>
    <recommendedName>
        <fullName evidence="7">Cation/H+ exchanger transmembrane domain-containing protein</fullName>
    </recommendedName>
</protein>
<feature type="domain" description="Cation/H+ exchanger transmembrane" evidence="7">
    <location>
        <begin position="81"/>
        <end position="458"/>
    </location>
</feature>
<dbReference type="AlphaFoldDB" id="A0A2G5SQY4"/>
<keyword evidence="9" id="KW-1185">Reference proteome</keyword>
<feature type="transmembrane region" description="Helical" evidence="6">
    <location>
        <begin position="347"/>
        <end position="364"/>
    </location>
</feature>
<feature type="transmembrane region" description="Helical" evidence="6">
    <location>
        <begin position="778"/>
        <end position="804"/>
    </location>
</feature>
<proteinExistence type="inferred from homology"/>
<dbReference type="GO" id="GO:0016020">
    <property type="term" value="C:membrane"/>
    <property type="evidence" value="ECO:0007669"/>
    <property type="project" value="UniProtKB-SubCell"/>
</dbReference>
<dbReference type="Proteomes" id="UP000230233">
    <property type="component" value="Chromosome X"/>
</dbReference>
<evidence type="ECO:0000313" key="8">
    <source>
        <dbReference type="EMBL" id="PIC17339.1"/>
    </source>
</evidence>
<feature type="transmembrane region" description="Helical" evidence="6">
    <location>
        <begin position="182"/>
        <end position="200"/>
    </location>
</feature>
<feature type="transmembrane region" description="Helical" evidence="6">
    <location>
        <begin position="554"/>
        <end position="575"/>
    </location>
</feature>
<dbReference type="GO" id="GO:1902600">
    <property type="term" value="P:proton transmembrane transport"/>
    <property type="evidence" value="ECO:0007669"/>
    <property type="project" value="InterPro"/>
</dbReference>
<evidence type="ECO:0000256" key="1">
    <source>
        <dbReference type="ARBA" id="ARBA00004141"/>
    </source>
</evidence>
<reference evidence="9" key="1">
    <citation type="submission" date="2017-10" db="EMBL/GenBank/DDBJ databases">
        <title>Rapid genome shrinkage in a self-fertile nematode reveals novel sperm competition proteins.</title>
        <authorList>
            <person name="Yin D."/>
            <person name="Schwarz E.M."/>
            <person name="Thomas C.G."/>
            <person name="Felde R.L."/>
            <person name="Korf I.F."/>
            <person name="Cutter A.D."/>
            <person name="Schartner C.M."/>
            <person name="Ralston E.J."/>
            <person name="Meyer B.J."/>
            <person name="Haag E.S."/>
        </authorList>
    </citation>
    <scope>NUCLEOTIDE SEQUENCE [LARGE SCALE GENOMIC DNA]</scope>
    <source>
        <strain evidence="9">JU1422</strain>
    </source>
</reference>
<sequence length="1048" mass="115975">MGTHMWPGAKTRISEFFNNNHVNQIVTFLIIAAGLYVSIVSITGQNFLHPLSPVTSNTLNLQNAANEILHSIISCFMMVVLAVAAGKLVKFVYIPSLIGCMLVGIAMRNVPQFGELFYINEYWQFILRKLSLVVIIIRWGISINVRFIKKNYIFPPILGIGSAFCEAIAICFTACVFFNFPISLGIICGFVVATVSPAVGMPTMLRLKEQGIGTTKNIPDVVPAACCFDNFTSLLIFSVTSSVTYTHDAFFATMVKSIGAIVLAAIIGCVIGWLLRWFPKNDNRHTHFARFLVIASSTYAVITSMLVLGYPFPGIVAGLCLCCVSTTQWREDNPKGIKVLVHQYDNLWYFVAVPLLFSLVGYTFDFDQLSASDWKTAFVLIAVGCSFRLISAMVLSFCGHFNIYEQLILALTLMPKATVQCALAPSLILMTAGFPELREQTKLIVYICIIAVMVTSPVVEILLDILGPRILKIKEGTSEYNRDFTNSTILDEVDSKQNLQMTKSSSNNTTLNNRLLHPLFSVISNNTRGDQNKKMHCVARLHNTLHNFLNNREINAIATTLLIFLSLYISIITLLGENFLNPLADHPVTTTNEDVTVRTIFVVFILLVVGIIVAKLSKALRLPPLFGCLALGIVIRNIVVFEQFFVFPPFVETMIRKVALVMIVIRWGLATDVQFLYENAVMPVTIGLVTAIGEIIAVTIASYFILNISFVMSIFCALILVTVSPAVTVPAMISFKDKNLGSLKRIPENVLAICCVDNLFCVVVFMVLSSIIFTDAPIATTILLNAGTIVFGIIGGVIVGWLLWRFPRSDAPHTQFARILLLGAICLSMMIGTYLIKYSCSGFLAALITSAMCAMKWSTDNKDKIESVVSTYKYIWDSFALPLLFICLGMKFDCSTLTWEIVFLCIAVIAIGLLVRTILVMLVTLSSHINFKEQVVVALSLLPRATFQADLAPTLVLMAAPFPDMSKDAALIMKAAILSVLVTAPIFDILLNLVGSKYLSRYDAKDTPVMEQNLDKSYMNGDHVDDSIYAARPKTYSEYRSETVIERY</sequence>
<keyword evidence="5 6" id="KW-0472">Membrane</keyword>
<feature type="transmembrane region" description="Helical" evidence="6">
    <location>
        <begin position="816"/>
        <end position="836"/>
    </location>
</feature>
<feature type="transmembrane region" description="Helical" evidence="6">
    <location>
        <begin position="153"/>
        <end position="176"/>
    </location>
</feature>
<evidence type="ECO:0000259" key="7">
    <source>
        <dbReference type="Pfam" id="PF00999"/>
    </source>
</evidence>
<dbReference type="InterPro" id="IPR038770">
    <property type="entry name" value="Na+/solute_symporter_sf"/>
</dbReference>
<feature type="transmembrane region" description="Helical" evidence="6">
    <location>
        <begin position="68"/>
        <end position="85"/>
    </location>
</feature>
<feature type="transmembrane region" description="Helical" evidence="6">
    <location>
        <begin position="443"/>
        <end position="463"/>
    </location>
</feature>
<evidence type="ECO:0000256" key="3">
    <source>
        <dbReference type="ARBA" id="ARBA00022692"/>
    </source>
</evidence>
<feature type="transmembrane region" description="Helical" evidence="6">
    <location>
        <begin position="971"/>
        <end position="991"/>
    </location>
</feature>
<evidence type="ECO:0000256" key="2">
    <source>
        <dbReference type="ARBA" id="ARBA00007367"/>
    </source>
</evidence>
<feature type="transmembrane region" description="Helical" evidence="6">
    <location>
        <begin position="376"/>
        <end position="395"/>
    </location>
</feature>
<feature type="transmembrane region" description="Helical" evidence="6">
    <location>
        <begin position="249"/>
        <end position="275"/>
    </location>
</feature>
<keyword evidence="4 6" id="KW-1133">Transmembrane helix</keyword>
<dbReference type="EMBL" id="PDUG01000006">
    <property type="protein sequence ID" value="PIC17339.1"/>
    <property type="molecule type" value="Genomic_DNA"/>
</dbReference>
<evidence type="ECO:0000256" key="6">
    <source>
        <dbReference type="SAM" id="Phobius"/>
    </source>
</evidence>
<comment type="similarity">
    <text evidence="2">Belongs to the monovalent cation:proton antiporter 1 (CPA1) transporter (TC 2.A.36) family.</text>
</comment>
<comment type="subcellular location">
    <subcellularLocation>
        <location evidence="1">Membrane</location>
        <topology evidence="1">Multi-pass membrane protein</topology>
    </subcellularLocation>
</comment>
<organism evidence="8 9">
    <name type="scientific">Caenorhabditis nigoni</name>
    <dbReference type="NCBI Taxonomy" id="1611254"/>
    <lineage>
        <taxon>Eukaryota</taxon>
        <taxon>Metazoa</taxon>
        <taxon>Ecdysozoa</taxon>
        <taxon>Nematoda</taxon>
        <taxon>Chromadorea</taxon>
        <taxon>Rhabditida</taxon>
        <taxon>Rhabditina</taxon>
        <taxon>Rhabditomorpha</taxon>
        <taxon>Rhabditoidea</taxon>
        <taxon>Rhabditidae</taxon>
        <taxon>Peloderinae</taxon>
        <taxon>Caenorhabditis</taxon>
    </lineage>
</organism>
<accession>A0A2G5SQY4</accession>